<feature type="compositionally biased region" description="Polar residues" evidence="1">
    <location>
        <begin position="944"/>
        <end position="968"/>
    </location>
</feature>
<proteinExistence type="predicted"/>
<evidence type="ECO:0000313" key="4">
    <source>
        <dbReference type="EMBL" id="KAI1725401.1"/>
    </source>
</evidence>
<dbReference type="AlphaFoldDB" id="A0AAD4R5P3"/>
<dbReference type="Proteomes" id="UP001201812">
    <property type="component" value="Unassembled WGS sequence"/>
</dbReference>
<evidence type="ECO:0000259" key="2">
    <source>
        <dbReference type="PROSITE" id="PS50200"/>
    </source>
</evidence>
<gene>
    <name evidence="4" type="ORF">DdX_02059</name>
</gene>
<accession>A0AAD4R5P3</accession>
<dbReference type="InterPro" id="IPR036116">
    <property type="entry name" value="FN3_sf"/>
</dbReference>
<feature type="domain" description="Ras-associating" evidence="2">
    <location>
        <begin position="1069"/>
        <end position="1176"/>
    </location>
</feature>
<dbReference type="SUPFAM" id="SSF49265">
    <property type="entry name" value="Fibronectin type III"/>
    <property type="match status" value="1"/>
</dbReference>
<organism evidence="4 5">
    <name type="scientific">Ditylenchus destructor</name>
    <dbReference type="NCBI Taxonomy" id="166010"/>
    <lineage>
        <taxon>Eukaryota</taxon>
        <taxon>Metazoa</taxon>
        <taxon>Ecdysozoa</taxon>
        <taxon>Nematoda</taxon>
        <taxon>Chromadorea</taxon>
        <taxon>Rhabditida</taxon>
        <taxon>Tylenchina</taxon>
        <taxon>Tylenchomorpha</taxon>
        <taxon>Sphaerularioidea</taxon>
        <taxon>Anguinidae</taxon>
        <taxon>Anguininae</taxon>
        <taxon>Ditylenchus</taxon>
    </lineage>
</organism>
<dbReference type="InterPro" id="IPR013783">
    <property type="entry name" value="Ig-like_fold"/>
</dbReference>
<dbReference type="PROSITE" id="PS50200">
    <property type="entry name" value="RA"/>
    <property type="match status" value="1"/>
</dbReference>
<dbReference type="InterPro" id="IPR003961">
    <property type="entry name" value="FN3_dom"/>
</dbReference>
<dbReference type="GO" id="GO:0007165">
    <property type="term" value="P:signal transduction"/>
    <property type="evidence" value="ECO:0007669"/>
    <property type="project" value="InterPro"/>
</dbReference>
<evidence type="ECO:0000259" key="3">
    <source>
        <dbReference type="PROSITE" id="PS50853"/>
    </source>
</evidence>
<dbReference type="GO" id="GO:0005819">
    <property type="term" value="C:spindle"/>
    <property type="evidence" value="ECO:0007669"/>
    <property type="project" value="TreeGrafter"/>
</dbReference>
<dbReference type="GO" id="GO:0061172">
    <property type="term" value="P:regulation of establishment of bipolar cell polarity"/>
    <property type="evidence" value="ECO:0007669"/>
    <property type="project" value="TreeGrafter"/>
</dbReference>
<dbReference type="EMBL" id="JAKKPZ010000002">
    <property type="protein sequence ID" value="KAI1725401.1"/>
    <property type="molecule type" value="Genomic_DNA"/>
</dbReference>
<feature type="region of interest" description="Disordered" evidence="1">
    <location>
        <begin position="147"/>
        <end position="195"/>
    </location>
</feature>
<dbReference type="PANTHER" id="PTHR21437">
    <property type="entry name" value="WIDE AWAKE"/>
    <property type="match status" value="1"/>
</dbReference>
<dbReference type="PROSITE" id="PS50853">
    <property type="entry name" value="FN3"/>
    <property type="match status" value="1"/>
</dbReference>
<reference evidence="4" key="1">
    <citation type="submission" date="2022-01" db="EMBL/GenBank/DDBJ databases">
        <title>Genome Sequence Resource for Two Populations of Ditylenchus destructor, the Migratory Endoparasitic Phytonematode.</title>
        <authorList>
            <person name="Zhang H."/>
            <person name="Lin R."/>
            <person name="Xie B."/>
        </authorList>
    </citation>
    <scope>NUCLEOTIDE SEQUENCE</scope>
    <source>
        <strain evidence="4">BazhouSP</strain>
    </source>
</reference>
<dbReference type="InterPro" id="IPR000159">
    <property type="entry name" value="RA_dom"/>
</dbReference>
<dbReference type="SMART" id="SM00060">
    <property type="entry name" value="FN3"/>
    <property type="match status" value="1"/>
</dbReference>
<feature type="region of interest" description="Disordered" evidence="1">
    <location>
        <begin position="935"/>
        <end position="993"/>
    </location>
</feature>
<dbReference type="GO" id="GO:0000132">
    <property type="term" value="P:establishment of mitotic spindle orientation"/>
    <property type="evidence" value="ECO:0007669"/>
    <property type="project" value="TreeGrafter"/>
</dbReference>
<name>A0AAD4R5P3_9BILA</name>
<evidence type="ECO:0000256" key="1">
    <source>
        <dbReference type="SAM" id="MobiDB-lite"/>
    </source>
</evidence>
<evidence type="ECO:0000313" key="5">
    <source>
        <dbReference type="Proteomes" id="UP001201812"/>
    </source>
</evidence>
<dbReference type="InterPro" id="IPR039269">
    <property type="entry name" value="ANKFN1"/>
</dbReference>
<sequence>MRSKRPIISVIRGILFIVRLQKATHPLRHPTAKNQTSRNAQQQKMAPNKLKRCESTRSRLPAVRIKYGTKHRNSAPTTLLFRTPTPQIEIKLLQDECNFGSFARMAQPYTLRLEKSSSGGNGNNSKAQINVHTSMAHQLASRLLLQKQPSLDDRRRNVDSPTNDLGKLVRRQGSVESTVDKNKGSTSASAMQPSFPDEHRLVRKIKNSMINLFGALTAVEQNDLDSLKVILSKKCFPLSDTLESGLYSQFPIRLTLLDVALMLDRKQVADLLLKNGACENPQLTSISQRRKIVDDVLEENQKRLQTLYEKAATAKEDEKRAHLLESQLKTVNTMKSVLDNPLIPGPPKKVKVYVTSAHRATIEFNAPEHEPGPSTSVGATNQGCVIIKYKAEWSKDSSFDIVDGTLELTDMTKAKITVDNLIHNESYTFRIAAASMWGFGNYNTASPKQLRISSWEDVDGLPNFRMEQMQKIADLFERVEKYRQSTVWQRVFPNCVEIMNVRKKKTGLRYLFSASSKFVKNVQRGIYLASIIYTEGKVLCTVDDCLPILCIDESLSGISSIATDDMHWLMKLSLCWDQVAYLQESMTGSSCSNSSQLRAKILDVVTSMHNALGVRDIGRIHHTPLTTNGSVFLVSVNLVSETQAVQGLAMRWMRMEKLIRKKYSCPALEFLSAQLFNILNFFESSQIPLDPGLYMGYLRLQSTLNVIRVTVPENVPSVLPFVLVRKNPHVSQEEWEWLRQIDQERPFRSRPSSLQQAFHQQLGKAAAVLINDLDMDTELIQNHRIYKLQVLQLHSDVSFILVMPKAEDVCQVNTVVNVDESSEHFKACTSIPVPVFQMINLFTYQPDFIAAYCRLSIFLDHFIMLMQYEQRQCLLENDSKVYADQLEKLADFQTTLDEIWRSSRWISNIASVAREREKQKSCSLLLTSILEPPTPLPSEESLTARNNNNHTPVQATKSSNSTTFSHLRTTLRRSKALAEGAPPTSLLERSRRHSEKNLRYSLKFDSDSCRPNTGLNGEAIEGNPKSLTNATVERNCVRLLNSPVTSVSSSNSDQTVTPHVEASRQVSVSNSVVRVFVAYECGLESGASVKIRITDLTTAREIVALVVNQMAKLGAAPSTEYVGNYKPTLNFTSLVDDFCLVSVIGGQENKLRADFPIVKLQSPWNKGKLFVRHVNCVSAAVQVILWPIKKMLINLFQWGNEALV</sequence>
<dbReference type="CDD" id="cd00063">
    <property type="entry name" value="FN3"/>
    <property type="match status" value="1"/>
</dbReference>
<protein>
    <submittedName>
        <fullName evidence="4">Ankyrin repeat and fibronectin type-III domain-containing protein 1</fullName>
    </submittedName>
</protein>
<dbReference type="Gene3D" id="2.60.40.10">
    <property type="entry name" value="Immunoglobulins"/>
    <property type="match status" value="1"/>
</dbReference>
<feature type="region of interest" description="Disordered" evidence="1">
    <location>
        <begin position="26"/>
        <end position="57"/>
    </location>
</feature>
<feature type="compositionally biased region" description="Polar residues" evidence="1">
    <location>
        <begin position="32"/>
        <end position="45"/>
    </location>
</feature>
<keyword evidence="5" id="KW-1185">Reference proteome</keyword>
<comment type="caution">
    <text evidence="4">The sequence shown here is derived from an EMBL/GenBank/DDBJ whole genome shotgun (WGS) entry which is preliminary data.</text>
</comment>
<dbReference type="PANTHER" id="PTHR21437:SF1">
    <property type="entry name" value="WIDE AWAKE"/>
    <property type="match status" value="1"/>
</dbReference>
<feature type="domain" description="Fibronectin type-III" evidence="3">
    <location>
        <begin position="346"/>
        <end position="453"/>
    </location>
</feature>